<dbReference type="OrthoDB" id="6513042at2759"/>
<sequence length="327" mass="35655">MERTDQDYADGLAIDLFSPSNRSFTVTQNLSPLAGNFVSGSTGETFVALSNYSYIVKTSDQAQDLIAKIELPYDPVKLAGIGIDPASTYVGKLNADKTSWVIDERTRNVHVYVHVSIQSLTRITNQPNSAENKTRIIKMQSLDGEYILLARRNVDYANVFVQYGFGETRTVNFTGGAGVQEAEFIDGVRLSVQTEQPLRVNADLKFGPAKDLLPPGMQNLYAYTWVVNTTHARDPTLAKADITFPINQVLLQKLTGGAEARILLAKRPLGVATAKTIKARDGGSFGMALRVMDSSGATEVRAASRDALDGEYAVLVEKVGDARARMK</sequence>
<proteinExistence type="predicted"/>
<accession>A0A517L9K0</accession>
<dbReference type="EMBL" id="CP042191">
    <property type="protein sequence ID" value="QDS72307.1"/>
    <property type="molecule type" value="Genomic_DNA"/>
</dbReference>
<evidence type="ECO:0000313" key="1">
    <source>
        <dbReference type="EMBL" id="QDS72307.1"/>
    </source>
</evidence>
<evidence type="ECO:0000313" key="2">
    <source>
        <dbReference type="Proteomes" id="UP000316270"/>
    </source>
</evidence>
<keyword evidence="2" id="KW-1185">Reference proteome</keyword>
<dbReference type="AlphaFoldDB" id="A0A517L9K0"/>
<dbReference type="STRING" id="50376.A0A517L9K0"/>
<dbReference type="Proteomes" id="UP000316270">
    <property type="component" value="Chromosome 7"/>
</dbReference>
<organism evidence="1 2">
    <name type="scientific">Venturia effusa</name>
    <dbReference type="NCBI Taxonomy" id="50376"/>
    <lineage>
        <taxon>Eukaryota</taxon>
        <taxon>Fungi</taxon>
        <taxon>Dikarya</taxon>
        <taxon>Ascomycota</taxon>
        <taxon>Pezizomycotina</taxon>
        <taxon>Dothideomycetes</taxon>
        <taxon>Pleosporomycetidae</taxon>
        <taxon>Venturiales</taxon>
        <taxon>Venturiaceae</taxon>
        <taxon>Venturia</taxon>
    </lineage>
</organism>
<protein>
    <submittedName>
        <fullName evidence="1">Uncharacterized protein</fullName>
    </submittedName>
</protein>
<gene>
    <name evidence="1" type="ORF">FKW77_007460</name>
</gene>
<name>A0A517L9K0_9PEZI</name>
<reference evidence="1 2" key="1">
    <citation type="submission" date="2019-07" db="EMBL/GenBank/DDBJ databases">
        <title>Finished genome of Venturia effusa.</title>
        <authorList>
            <person name="Young C.A."/>
            <person name="Cox M.P."/>
            <person name="Ganley A.R.D."/>
            <person name="David W.J."/>
        </authorList>
    </citation>
    <scope>NUCLEOTIDE SEQUENCE [LARGE SCALE GENOMIC DNA]</scope>
    <source>
        <strain evidence="2">albino</strain>
    </source>
</reference>